<dbReference type="GO" id="GO:0009432">
    <property type="term" value="P:SOS response"/>
    <property type="evidence" value="ECO:0007669"/>
    <property type="project" value="TreeGrafter"/>
</dbReference>
<gene>
    <name evidence="12" type="ORF">B0187_05300</name>
</gene>
<reference evidence="12 13" key="1">
    <citation type="submission" date="2017-02" db="EMBL/GenBank/DDBJ databases">
        <title>Draft genome sequence of Haemophilus paracuniculus CCUG 43573 type strain.</title>
        <authorList>
            <person name="Engstrom-Jakobsson H."/>
            <person name="Salva-Serra F."/>
            <person name="Thorell K."/>
            <person name="Gonzales-Siles L."/>
            <person name="Karlsson R."/>
            <person name="Boulund F."/>
            <person name="Engstrand L."/>
            <person name="Kristiansson E."/>
            <person name="Moore E."/>
        </authorList>
    </citation>
    <scope>NUCLEOTIDE SEQUENCE [LARGE SCALE GENOMIC DNA]</scope>
    <source>
        <strain evidence="12 13">CCUG 43573</strain>
    </source>
</reference>
<dbReference type="InterPro" id="IPR041107">
    <property type="entry name" value="Rimk_N"/>
</dbReference>
<comment type="cofactor">
    <cofactor evidence="1">
        <name>Mn(2+)</name>
        <dbReference type="ChEBI" id="CHEBI:29035"/>
    </cofactor>
</comment>
<evidence type="ECO:0000256" key="3">
    <source>
        <dbReference type="ARBA" id="ARBA00022598"/>
    </source>
</evidence>
<evidence type="ECO:0000256" key="5">
    <source>
        <dbReference type="ARBA" id="ARBA00022741"/>
    </source>
</evidence>
<comment type="caution">
    <text evidence="12">The sequence shown here is derived from an EMBL/GenBank/DDBJ whole genome shotgun (WGS) entry which is preliminary data.</text>
</comment>
<keyword evidence="9" id="KW-0464">Manganese</keyword>
<evidence type="ECO:0000256" key="7">
    <source>
        <dbReference type="ARBA" id="ARBA00022842"/>
    </source>
</evidence>
<dbReference type="PANTHER" id="PTHR21621">
    <property type="entry name" value="RIBOSOMAL PROTEIN S6 MODIFICATION PROTEIN"/>
    <property type="match status" value="1"/>
</dbReference>
<dbReference type="InterPro" id="IPR011761">
    <property type="entry name" value="ATP-grasp"/>
</dbReference>
<dbReference type="Gene3D" id="3.30.470.20">
    <property type="entry name" value="ATP-grasp fold, B domain"/>
    <property type="match status" value="1"/>
</dbReference>
<dbReference type="STRING" id="734.B0187_05300"/>
<evidence type="ECO:0000313" key="12">
    <source>
        <dbReference type="EMBL" id="OOR99174.1"/>
    </source>
</evidence>
<keyword evidence="13" id="KW-1185">Reference proteome</keyword>
<evidence type="ECO:0000256" key="1">
    <source>
        <dbReference type="ARBA" id="ARBA00001936"/>
    </source>
</evidence>
<dbReference type="SUPFAM" id="SSF56059">
    <property type="entry name" value="Glutathione synthetase ATP-binding domain-like"/>
    <property type="match status" value="1"/>
</dbReference>
<dbReference type="GO" id="GO:0005524">
    <property type="term" value="F:ATP binding"/>
    <property type="evidence" value="ECO:0007669"/>
    <property type="project" value="UniProtKB-UniRule"/>
</dbReference>
<dbReference type="InterPro" id="IPR013815">
    <property type="entry name" value="ATP_grasp_subdomain_1"/>
</dbReference>
<evidence type="ECO:0000313" key="13">
    <source>
        <dbReference type="Proteomes" id="UP000190867"/>
    </source>
</evidence>
<name>A0A1T0AS02_9PAST</name>
<dbReference type="Gene3D" id="3.40.50.20">
    <property type="match status" value="1"/>
</dbReference>
<dbReference type="PROSITE" id="PS50975">
    <property type="entry name" value="ATP_GRASP"/>
    <property type="match status" value="1"/>
</dbReference>
<keyword evidence="5 10" id="KW-0547">Nucleotide-binding</keyword>
<evidence type="ECO:0000256" key="4">
    <source>
        <dbReference type="ARBA" id="ARBA00022723"/>
    </source>
</evidence>
<evidence type="ECO:0000256" key="2">
    <source>
        <dbReference type="ARBA" id="ARBA00001946"/>
    </source>
</evidence>
<keyword evidence="8" id="KW-0648">Protein biosynthesis</keyword>
<protein>
    <submittedName>
        <fullName evidence="12">Ribosomal protein S6 modification protein</fullName>
    </submittedName>
</protein>
<comment type="cofactor">
    <cofactor evidence="2">
        <name>Mg(2+)</name>
        <dbReference type="ChEBI" id="CHEBI:18420"/>
    </cofactor>
</comment>
<dbReference type="GO" id="GO:0006412">
    <property type="term" value="P:translation"/>
    <property type="evidence" value="ECO:0007669"/>
    <property type="project" value="UniProtKB-KW"/>
</dbReference>
<dbReference type="EMBL" id="MUYA01000007">
    <property type="protein sequence ID" value="OOR99174.1"/>
    <property type="molecule type" value="Genomic_DNA"/>
</dbReference>
<evidence type="ECO:0000256" key="8">
    <source>
        <dbReference type="ARBA" id="ARBA00022917"/>
    </source>
</evidence>
<feature type="domain" description="ATP-grasp" evidence="11">
    <location>
        <begin position="115"/>
        <end position="297"/>
    </location>
</feature>
<dbReference type="Pfam" id="PF08443">
    <property type="entry name" value="RimK"/>
    <property type="match status" value="1"/>
</dbReference>
<keyword evidence="4" id="KW-0479">Metal-binding</keyword>
<dbReference type="Proteomes" id="UP000190867">
    <property type="component" value="Unassembled WGS sequence"/>
</dbReference>
<dbReference type="GO" id="GO:0046872">
    <property type="term" value="F:metal ion binding"/>
    <property type="evidence" value="ECO:0007669"/>
    <property type="project" value="UniProtKB-KW"/>
</dbReference>
<organism evidence="12 13">
    <name type="scientific">Haemophilus paracuniculus</name>
    <dbReference type="NCBI Taxonomy" id="734"/>
    <lineage>
        <taxon>Bacteria</taxon>
        <taxon>Pseudomonadati</taxon>
        <taxon>Pseudomonadota</taxon>
        <taxon>Gammaproteobacteria</taxon>
        <taxon>Pasteurellales</taxon>
        <taxon>Pasteurellaceae</taxon>
        <taxon>Haemophilus</taxon>
    </lineage>
</organism>
<evidence type="ECO:0000259" key="11">
    <source>
        <dbReference type="PROSITE" id="PS50975"/>
    </source>
</evidence>
<sequence length="302" mass="32923">MRFLMLCRELRLYSCQRLKQACEQRGIELDILDPSRFLLNIGGNEGRAECYYQHNALFEPADLRPLPNYDGILPRFGTTSTEMGCRVLHFFEANGVPVLNNANAFRLARDKWQSLQALAAQQIPVPNSSFSGELVSVSAVIEKQSFPTVLKTLSGSQGIGVMLAENSANAKAILETLKQANVATLTQQFMAEAKGQDIRAFVIGDQVVATMARQGARGEFRANIHRGGQGQKITLNQAEQQLAVRASQAIGLDVAGVDLIRTELGLMVLEVNASAGLEMIEKVSGEDLAGQMIDFLLAKIKG</sequence>
<dbReference type="InterPro" id="IPR004666">
    <property type="entry name" value="Rp_bS6_RimK/Lys_biosynth_LsyX"/>
</dbReference>
<dbReference type="AlphaFoldDB" id="A0A1T0AS02"/>
<keyword evidence="7" id="KW-0460">Magnesium</keyword>
<dbReference type="PANTHER" id="PTHR21621:SF7">
    <property type="entry name" value="RIBOSOMAL PROTEIN BS6--L-GLUTAMATE LIGASE"/>
    <property type="match status" value="1"/>
</dbReference>
<dbReference type="Pfam" id="PF18030">
    <property type="entry name" value="Rimk_N"/>
    <property type="match status" value="1"/>
</dbReference>
<dbReference type="InterPro" id="IPR013651">
    <property type="entry name" value="ATP-grasp_RimK-type"/>
</dbReference>
<dbReference type="GO" id="GO:0005737">
    <property type="term" value="C:cytoplasm"/>
    <property type="evidence" value="ECO:0007669"/>
    <property type="project" value="TreeGrafter"/>
</dbReference>
<proteinExistence type="predicted"/>
<keyword evidence="6 10" id="KW-0067">ATP-binding</keyword>
<dbReference type="NCBIfam" id="TIGR00768">
    <property type="entry name" value="rimK_fam"/>
    <property type="match status" value="1"/>
</dbReference>
<dbReference type="RefSeq" id="WP_078236822.1">
    <property type="nucleotide sequence ID" value="NZ_MUYA01000007.1"/>
</dbReference>
<dbReference type="GO" id="GO:0018169">
    <property type="term" value="F:ribosomal S6-glutamic acid ligase activity"/>
    <property type="evidence" value="ECO:0007669"/>
    <property type="project" value="TreeGrafter"/>
</dbReference>
<evidence type="ECO:0000256" key="9">
    <source>
        <dbReference type="ARBA" id="ARBA00023211"/>
    </source>
</evidence>
<evidence type="ECO:0000256" key="10">
    <source>
        <dbReference type="PROSITE-ProRule" id="PRU00409"/>
    </source>
</evidence>
<dbReference type="OrthoDB" id="3865600at2"/>
<dbReference type="Gene3D" id="3.30.1490.20">
    <property type="entry name" value="ATP-grasp fold, A domain"/>
    <property type="match status" value="1"/>
</dbReference>
<evidence type="ECO:0000256" key="6">
    <source>
        <dbReference type="ARBA" id="ARBA00022840"/>
    </source>
</evidence>
<keyword evidence="3" id="KW-0436">Ligase</keyword>
<accession>A0A1T0AS02</accession>